<proteinExistence type="predicted"/>
<dbReference type="EMBL" id="PDCP01000103">
    <property type="protein sequence ID" value="PEG33584.1"/>
    <property type="molecule type" value="Genomic_DNA"/>
</dbReference>
<organism evidence="2 3">
    <name type="scientific">Mycolicibacterium agri</name>
    <name type="common">Mycobacterium agri</name>
    <dbReference type="NCBI Taxonomy" id="36811"/>
    <lineage>
        <taxon>Bacteria</taxon>
        <taxon>Bacillati</taxon>
        <taxon>Actinomycetota</taxon>
        <taxon>Actinomycetes</taxon>
        <taxon>Mycobacteriales</taxon>
        <taxon>Mycobacteriaceae</taxon>
        <taxon>Mycolicibacterium</taxon>
    </lineage>
</organism>
<evidence type="ECO:0000313" key="1">
    <source>
        <dbReference type="EMBL" id="GFG52362.1"/>
    </source>
</evidence>
<dbReference type="RefSeq" id="WP_097944396.1">
    <property type="nucleotide sequence ID" value="NZ_BLKS01000001.1"/>
</dbReference>
<sequence length="239" mass="25810">MTVRASTALPTLGQLRDWDVARLDVAADAWVAQAQRWQNSLTTVLQAVSATDFHWQGAAADAATQRLDLDHRVVVDAADRLKEAAAVARRGAAEIRDAQQEALQRVAQARTAGLQVEDDLSVTYIAASPGADLQEVQAEAYARSIWRSAHVLAATDEKVARELTAAAAGLQHLWFPADQTDEWPQTLLAGYTGSLPLPETPNLVYCHPSARPDFWWCEGFDIGSGPYAFGSPFDASGVA</sequence>
<evidence type="ECO:0000313" key="4">
    <source>
        <dbReference type="Proteomes" id="UP000465302"/>
    </source>
</evidence>
<reference evidence="1" key="3">
    <citation type="submission" date="2020-02" db="EMBL/GenBank/DDBJ databases">
        <authorList>
            <person name="Matsumoto Y."/>
            <person name="Motooka D."/>
            <person name="Nakamura S."/>
        </authorList>
    </citation>
    <scope>NUCLEOTIDE SEQUENCE</scope>
    <source>
        <strain evidence="1">JCM 6377</strain>
    </source>
</reference>
<dbReference type="Proteomes" id="UP000465302">
    <property type="component" value="Unassembled WGS sequence"/>
</dbReference>
<dbReference type="EMBL" id="BLKS01000001">
    <property type="protein sequence ID" value="GFG52362.1"/>
    <property type="molecule type" value="Genomic_DNA"/>
</dbReference>
<keyword evidence="3" id="KW-1185">Reference proteome</keyword>
<dbReference type="OrthoDB" id="4964680at2"/>
<evidence type="ECO:0000313" key="3">
    <source>
        <dbReference type="Proteomes" id="UP000220914"/>
    </source>
</evidence>
<protein>
    <submittedName>
        <fullName evidence="2">Uncharacterized protein</fullName>
    </submittedName>
</protein>
<gene>
    <name evidence="2" type="ORF">CQY20_30010</name>
    <name evidence="1" type="ORF">MAGR_38030</name>
</gene>
<evidence type="ECO:0000313" key="2">
    <source>
        <dbReference type="EMBL" id="PEG33584.1"/>
    </source>
</evidence>
<dbReference type="AlphaFoldDB" id="A0A2A7MPH6"/>
<reference evidence="1 4" key="2">
    <citation type="journal article" date="2019" name="Emerg. Microbes Infect.">
        <title>Comprehensive subspecies identification of 175 nontuberculous mycobacteria species based on 7547 genomic profiles.</title>
        <authorList>
            <person name="Matsumoto Y."/>
            <person name="Kinjo T."/>
            <person name="Motooka D."/>
            <person name="Nabeya D."/>
            <person name="Jung N."/>
            <person name="Uechi K."/>
            <person name="Horii T."/>
            <person name="Iida T."/>
            <person name="Fujita J."/>
            <person name="Nakamura S."/>
        </authorList>
    </citation>
    <scope>NUCLEOTIDE SEQUENCE [LARGE SCALE GENOMIC DNA]</scope>
    <source>
        <strain evidence="1 4">JCM 6377</strain>
    </source>
</reference>
<reference evidence="2 3" key="1">
    <citation type="submission" date="2017-10" db="EMBL/GenBank/DDBJ databases">
        <title>The new phylogeny of genus Mycobacterium.</title>
        <authorList>
            <person name="Tortoli E."/>
            <person name="Trovato A."/>
            <person name="Cirillo D.M."/>
        </authorList>
    </citation>
    <scope>NUCLEOTIDE SEQUENCE [LARGE SCALE GENOMIC DNA]</scope>
    <source>
        <strain evidence="2 3">CCUG37673</strain>
    </source>
</reference>
<name>A0A2A7MPH6_MYCAG</name>
<accession>A0A2A7MPH6</accession>
<dbReference type="Proteomes" id="UP000220914">
    <property type="component" value="Unassembled WGS sequence"/>
</dbReference>
<comment type="caution">
    <text evidence="2">The sequence shown here is derived from an EMBL/GenBank/DDBJ whole genome shotgun (WGS) entry which is preliminary data.</text>
</comment>